<evidence type="ECO:0000313" key="5">
    <source>
        <dbReference type="Proteomes" id="UP000176939"/>
    </source>
</evidence>
<gene>
    <name evidence="4" type="ORF">A2Z67_02110</name>
</gene>
<dbReference type="PANTHER" id="PTHR42679">
    <property type="entry name" value="S-METHYL-5'-THIOADENOSINE PHOSPHORYLASE"/>
    <property type="match status" value="1"/>
</dbReference>
<dbReference type="SUPFAM" id="SSF53167">
    <property type="entry name" value="Purine and uridine phosphorylases"/>
    <property type="match status" value="1"/>
</dbReference>
<comment type="caution">
    <text evidence="4">The sequence shown here is derived from an EMBL/GenBank/DDBJ whole genome shotgun (WGS) entry which is preliminary data.</text>
</comment>
<dbReference type="Proteomes" id="UP000176939">
    <property type="component" value="Unassembled WGS sequence"/>
</dbReference>
<keyword evidence="1" id="KW-0328">Glycosyltransferase</keyword>
<dbReference type="InterPro" id="IPR010044">
    <property type="entry name" value="MTAP"/>
</dbReference>
<evidence type="ECO:0000256" key="2">
    <source>
        <dbReference type="ARBA" id="ARBA00022679"/>
    </source>
</evidence>
<dbReference type="InterPro" id="IPR035994">
    <property type="entry name" value="Nucleoside_phosphorylase_sf"/>
</dbReference>
<sequence length="298" mass="33895">MYTNEEITTCLNDAEIKLPVDIGIVGRFDAELLKYKFKRIYIPTQYGLMDRAFYAIVEGKRIVVIYGRFDKNRTVSEDINFEKTQAAFNVVGAKTIIGTFVTGGIQKKHRIGDVFIVSDLVGLGGYKKSLFREAGFKNVDMYVPFCEEIRKSLIKGAKKCSFPVNTSGIYACFHGYPRIETKAELDFYEKNGWDIVGQTLDPEATLARESGCCYAAVAVTIDDPKTRKQFLEGNKKARELIQNAIPKGRLKTTDVVFNALRYIPSLERRKCMCGHKFHSEKSHFRYLPDFILDKQGIE</sequence>
<dbReference type="InterPro" id="IPR000845">
    <property type="entry name" value="Nucleoside_phosphorylase_d"/>
</dbReference>
<name>A0A1F7X099_9BACT</name>
<dbReference type="PANTHER" id="PTHR42679:SF2">
    <property type="entry name" value="S-METHYL-5'-THIOADENOSINE PHOSPHORYLASE"/>
    <property type="match status" value="1"/>
</dbReference>
<proteinExistence type="predicted"/>
<reference evidence="4 5" key="1">
    <citation type="journal article" date="2016" name="Nat. Commun.">
        <title>Thousands of microbial genomes shed light on interconnected biogeochemical processes in an aquifer system.</title>
        <authorList>
            <person name="Anantharaman K."/>
            <person name="Brown C.T."/>
            <person name="Hug L.A."/>
            <person name="Sharon I."/>
            <person name="Castelle C.J."/>
            <person name="Probst A.J."/>
            <person name="Thomas B.C."/>
            <person name="Singh A."/>
            <person name="Wilkins M.J."/>
            <person name="Karaoz U."/>
            <person name="Brodie E.L."/>
            <person name="Williams K.H."/>
            <person name="Hubbard S.S."/>
            <person name="Banfield J.F."/>
        </authorList>
    </citation>
    <scope>NUCLEOTIDE SEQUENCE [LARGE SCALE GENOMIC DNA]</scope>
</reference>
<accession>A0A1F7X099</accession>
<dbReference type="Pfam" id="PF01048">
    <property type="entry name" value="PNP_UDP_1"/>
    <property type="match status" value="1"/>
</dbReference>
<evidence type="ECO:0000313" key="4">
    <source>
        <dbReference type="EMBL" id="OGM08502.1"/>
    </source>
</evidence>
<evidence type="ECO:0000256" key="1">
    <source>
        <dbReference type="ARBA" id="ARBA00022676"/>
    </source>
</evidence>
<dbReference type="Gene3D" id="3.40.50.1580">
    <property type="entry name" value="Nucleoside phosphorylase domain"/>
    <property type="match status" value="1"/>
</dbReference>
<dbReference type="GO" id="GO:0017061">
    <property type="term" value="F:S-methyl-5-thioadenosine phosphorylase activity"/>
    <property type="evidence" value="ECO:0007669"/>
    <property type="project" value="InterPro"/>
</dbReference>
<feature type="domain" description="Nucleoside phosphorylase" evidence="3">
    <location>
        <begin position="84"/>
        <end position="241"/>
    </location>
</feature>
<organism evidence="4 5">
    <name type="scientific">Candidatus Woesebacteria bacterium RBG_13_36_22</name>
    <dbReference type="NCBI Taxonomy" id="1802478"/>
    <lineage>
        <taxon>Bacteria</taxon>
        <taxon>Candidatus Woeseibacteriota</taxon>
    </lineage>
</organism>
<keyword evidence="2" id="KW-0808">Transferase</keyword>
<protein>
    <recommendedName>
        <fullName evidence="3">Nucleoside phosphorylase domain-containing protein</fullName>
    </recommendedName>
</protein>
<dbReference type="GO" id="GO:0005829">
    <property type="term" value="C:cytosol"/>
    <property type="evidence" value="ECO:0007669"/>
    <property type="project" value="TreeGrafter"/>
</dbReference>
<evidence type="ECO:0000259" key="3">
    <source>
        <dbReference type="Pfam" id="PF01048"/>
    </source>
</evidence>
<dbReference type="GO" id="GO:0019509">
    <property type="term" value="P:L-methionine salvage from methylthioadenosine"/>
    <property type="evidence" value="ECO:0007669"/>
    <property type="project" value="TreeGrafter"/>
</dbReference>
<dbReference type="EMBL" id="MGFQ01000043">
    <property type="protein sequence ID" value="OGM08502.1"/>
    <property type="molecule type" value="Genomic_DNA"/>
</dbReference>
<dbReference type="AlphaFoldDB" id="A0A1F7X099"/>
<dbReference type="GO" id="GO:0009116">
    <property type="term" value="P:nucleoside metabolic process"/>
    <property type="evidence" value="ECO:0007669"/>
    <property type="project" value="InterPro"/>
</dbReference>